<sequence>MVGRLKDKVAIVTGGAGGIGAATGQLFCEEGAWVVLVDRDAAAMTAVEAEIRAAVPGAELLPLILDVSEEATAAVIVASTKAAFGRLDVLVNNAGIRSYEPLAEVTSETWRKILAVNLLSHSYLTREALPELRATGRASIINISSTHALNSRAGMGQYDVTKAGILSMTRTLAFEEASHGVRVNAVCPGLTLTPFHVRRLDKTRQELEAEEVENCLLRRWATAREVAYPILWLASDEASYMTAATIMVDGGTRIP</sequence>
<dbReference type="PANTHER" id="PTHR43975">
    <property type="entry name" value="ZGC:101858"/>
    <property type="match status" value="1"/>
</dbReference>
<dbReference type="SUPFAM" id="SSF51735">
    <property type="entry name" value="NAD(P)-binding Rossmann-fold domains"/>
    <property type="match status" value="1"/>
</dbReference>
<dbReference type="EMBL" id="JALBUU010000088">
    <property type="protein sequence ID" value="MCI0756111.1"/>
    <property type="molecule type" value="Genomic_DNA"/>
</dbReference>
<dbReference type="PANTHER" id="PTHR43975:SF2">
    <property type="entry name" value="EG:BACR7A4.14 PROTEIN-RELATED"/>
    <property type="match status" value="1"/>
</dbReference>
<gene>
    <name evidence="1" type="ORF">MON41_20825</name>
</gene>
<name>A0ABS9W9X3_9PROT</name>
<organism evidence="1 2">
    <name type="scientific">Teichococcus vastitatis</name>
    <dbReference type="NCBI Taxonomy" id="2307076"/>
    <lineage>
        <taxon>Bacteria</taxon>
        <taxon>Pseudomonadati</taxon>
        <taxon>Pseudomonadota</taxon>
        <taxon>Alphaproteobacteria</taxon>
        <taxon>Acetobacterales</taxon>
        <taxon>Roseomonadaceae</taxon>
        <taxon>Roseomonas</taxon>
    </lineage>
</organism>
<evidence type="ECO:0000313" key="1">
    <source>
        <dbReference type="EMBL" id="MCI0756111.1"/>
    </source>
</evidence>
<dbReference type="Pfam" id="PF13561">
    <property type="entry name" value="adh_short_C2"/>
    <property type="match status" value="1"/>
</dbReference>
<keyword evidence="2" id="KW-1185">Reference proteome</keyword>
<dbReference type="RefSeq" id="WP_241793767.1">
    <property type="nucleotide sequence ID" value="NZ_JALBUU010000088.1"/>
</dbReference>
<comment type="caution">
    <text evidence="1">The sequence shown here is derived from an EMBL/GenBank/DDBJ whole genome shotgun (WGS) entry which is preliminary data.</text>
</comment>
<reference evidence="1 2" key="1">
    <citation type="submission" date="2022-03" db="EMBL/GenBank/DDBJ databases">
        <title>Complete genome analysis of Roseomonas KG 17.1 : a prolific producer of plant growth promoters.</title>
        <authorList>
            <person name="Saadouli I."/>
            <person name="Najjari A."/>
            <person name="Mosbah A."/>
            <person name="Ouzari H.I."/>
        </authorList>
    </citation>
    <scope>NUCLEOTIDE SEQUENCE [LARGE SCALE GENOMIC DNA]</scope>
    <source>
        <strain evidence="1 2">KG17-1</strain>
    </source>
</reference>
<dbReference type="PRINTS" id="PR00080">
    <property type="entry name" value="SDRFAMILY"/>
</dbReference>
<dbReference type="PRINTS" id="PR00081">
    <property type="entry name" value="GDHRDH"/>
</dbReference>
<accession>A0ABS9W9X3</accession>
<proteinExistence type="predicted"/>
<dbReference type="Gene3D" id="3.40.50.720">
    <property type="entry name" value="NAD(P)-binding Rossmann-like Domain"/>
    <property type="match status" value="1"/>
</dbReference>
<dbReference type="CDD" id="cd05233">
    <property type="entry name" value="SDR_c"/>
    <property type="match status" value="1"/>
</dbReference>
<dbReference type="Proteomes" id="UP001201985">
    <property type="component" value="Unassembled WGS sequence"/>
</dbReference>
<protein>
    <submittedName>
        <fullName evidence="1">SDR family oxidoreductase</fullName>
    </submittedName>
</protein>
<evidence type="ECO:0000313" key="2">
    <source>
        <dbReference type="Proteomes" id="UP001201985"/>
    </source>
</evidence>
<dbReference type="InterPro" id="IPR036291">
    <property type="entry name" value="NAD(P)-bd_dom_sf"/>
</dbReference>
<dbReference type="InterPro" id="IPR002347">
    <property type="entry name" value="SDR_fam"/>
</dbReference>